<organism evidence="20 21">
    <name type="scientific">Clostridium pasteurianum BC1</name>
    <dbReference type="NCBI Taxonomy" id="86416"/>
    <lineage>
        <taxon>Bacteria</taxon>
        <taxon>Bacillati</taxon>
        <taxon>Bacillota</taxon>
        <taxon>Clostridia</taxon>
        <taxon>Eubacteriales</taxon>
        <taxon>Clostridiaceae</taxon>
        <taxon>Clostridium</taxon>
    </lineage>
</organism>
<sequence length="180" mass="20557">MGRIILVTGGARSGKSSFAESIFDGIKEVVYIATAKIYDEEMEQRIERHKKSRPAEWITYEGSYNIERAVKDKKNYILDCITVMSSNIMFDITRDCEIIPLEKQQEVEEKVEGEIIALIDKIKAIDGNLVMVTNEVGYSIVPENHVARVYRDIIGRINQKIARLSTEVYLVTCGIPRRIK</sequence>
<dbReference type="EMBL" id="CP003261">
    <property type="protein sequence ID" value="AGK98850.1"/>
    <property type="molecule type" value="Genomic_DNA"/>
</dbReference>
<dbReference type="PIRSF" id="PIRSF006135">
    <property type="entry name" value="CobU"/>
    <property type="match status" value="1"/>
</dbReference>
<dbReference type="OrthoDB" id="9799422at2"/>
<comment type="similarity">
    <text evidence="7">Belongs to the CobU/CobP family.</text>
</comment>
<comment type="catalytic activity">
    <reaction evidence="2">
        <text>adenosylcob(III)inamide phosphate + GTP + H(+) = adenosylcob(III)inamide-GDP + diphosphate</text>
        <dbReference type="Rhea" id="RHEA:22712"/>
        <dbReference type="ChEBI" id="CHEBI:15378"/>
        <dbReference type="ChEBI" id="CHEBI:33019"/>
        <dbReference type="ChEBI" id="CHEBI:37565"/>
        <dbReference type="ChEBI" id="CHEBI:58502"/>
        <dbReference type="ChEBI" id="CHEBI:60487"/>
        <dbReference type="EC" id="2.7.7.62"/>
    </reaction>
</comment>
<keyword evidence="10" id="KW-0169">Cobalamin biosynthesis</keyword>
<evidence type="ECO:0000256" key="3">
    <source>
        <dbReference type="ARBA" id="ARBA00001522"/>
    </source>
</evidence>
<dbReference type="UniPathway" id="UPA00148">
    <property type="reaction ID" value="UER00236"/>
</dbReference>
<evidence type="ECO:0000256" key="2">
    <source>
        <dbReference type="ARBA" id="ARBA00000711"/>
    </source>
</evidence>
<name>R4KGW3_CLOPA</name>
<dbReference type="eggNOG" id="COG2087">
    <property type="taxonomic scope" value="Bacteria"/>
</dbReference>
<evidence type="ECO:0000256" key="7">
    <source>
        <dbReference type="ARBA" id="ARBA00007490"/>
    </source>
</evidence>
<dbReference type="STRING" id="86416.Clopa_4111"/>
<evidence type="ECO:0000256" key="12">
    <source>
        <dbReference type="ARBA" id="ARBA00022741"/>
    </source>
</evidence>
<evidence type="ECO:0000256" key="1">
    <source>
        <dbReference type="ARBA" id="ARBA00000312"/>
    </source>
</evidence>
<dbReference type="InterPro" id="IPR027417">
    <property type="entry name" value="P-loop_NTPase"/>
</dbReference>
<dbReference type="EC" id="2.7.7.62" evidence="9"/>
<comment type="catalytic activity">
    <reaction evidence="3">
        <text>adenosylcob(III)inamide + GTP = adenosylcob(III)inamide phosphate + GDP + H(+)</text>
        <dbReference type="Rhea" id="RHEA:15765"/>
        <dbReference type="ChEBI" id="CHEBI:2480"/>
        <dbReference type="ChEBI" id="CHEBI:15378"/>
        <dbReference type="ChEBI" id="CHEBI:37565"/>
        <dbReference type="ChEBI" id="CHEBI:58189"/>
        <dbReference type="ChEBI" id="CHEBI:58502"/>
        <dbReference type="EC" id="2.7.1.156"/>
    </reaction>
</comment>
<evidence type="ECO:0000256" key="4">
    <source>
        <dbReference type="ARBA" id="ARBA00003889"/>
    </source>
</evidence>
<evidence type="ECO:0000256" key="18">
    <source>
        <dbReference type="PIRSR" id="PIRSR006135-1"/>
    </source>
</evidence>
<evidence type="ECO:0000256" key="10">
    <source>
        <dbReference type="ARBA" id="ARBA00022573"/>
    </source>
</evidence>
<keyword evidence="15 19" id="KW-0342">GTP-binding</keyword>
<comment type="catalytic activity">
    <reaction evidence="1">
        <text>adenosylcob(III)inamide + ATP = adenosylcob(III)inamide phosphate + ADP + H(+)</text>
        <dbReference type="Rhea" id="RHEA:15769"/>
        <dbReference type="ChEBI" id="CHEBI:2480"/>
        <dbReference type="ChEBI" id="CHEBI:15378"/>
        <dbReference type="ChEBI" id="CHEBI:30616"/>
        <dbReference type="ChEBI" id="CHEBI:58502"/>
        <dbReference type="ChEBI" id="CHEBI:456216"/>
        <dbReference type="EC" id="2.7.1.156"/>
    </reaction>
</comment>
<evidence type="ECO:0000256" key="13">
    <source>
        <dbReference type="ARBA" id="ARBA00022777"/>
    </source>
</evidence>
<proteinExistence type="inferred from homology"/>
<evidence type="ECO:0000256" key="6">
    <source>
        <dbReference type="ARBA" id="ARBA00005159"/>
    </source>
</evidence>
<protein>
    <recommendedName>
        <fullName evidence="16">Adenosylcobinamide kinase</fullName>
        <ecNumber evidence="8">2.7.1.156</ecNumber>
        <ecNumber evidence="9">2.7.7.62</ecNumber>
    </recommendedName>
    <alternativeName>
        <fullName evidence="17">Adenosylcobinamide-phosphate guanylyltransferase</fullName>
    </alternativeName>
</protein>
<keyword evidence="11 20" id="KW-0808">Transferase</keyword>
<dbReference type="GO" id="GO:0005525">
    <property type="term" value="F:GTP binding"/>
    <property type="evidence" value="ECO:0007669"/>
    <property type="project" value="UniProtKB-KW"/>
</dbReference>
<dbReference type="CDD" id="cd00544">
    <property type="entry name" value="CobU"/>
    <property type="match status" value="1"/>
</dbReference>
<keyword evidence="14" id="KW-0067">ATP-binding</keyword>
<feature type="binding site" evidence="19">
    <location>
        <begin position="33"/>
        <end position="35"/>
    </location>
    <ligand>
        <name>GTP</name>
        <dbReference type="ChEBI" id="CHEBI:37565"/>
    </ligand>
</feature>
<reference evidence="20 21" key="1">
    <citation type="submission" date="2012-01" db="EMBL/GenBank/DDBJ databases">
        <title>Complete sequence of chromosome of Clostridium pasteurianum BC1.</title>
        <authorList>
            <consortium name="US DOE Joint Genome Institute"/>
            <person name="Lucas S."/>
            <person name="Han J."/>
            <person name="Lapidus A."/>
            <person name="Cheng J.-F."/>
            <person name="Goodwin L."/>
            <person name="Pitluck S."/>
            <person name="Peters L."/>
            <person name="Mikhailova N."/>
            <person name="Teshima H."/>
            <person name="Detter J.C."/>
            <person name="Han C."/>
            <person name="Tapia R."/>
            <person name="Land M."/>
            <person name="Hauser L."/>
            <person name="Kyrpides N."/>
            <person name="Ivanova N."/>
            <person name="Pagani I."/>
            <person name="Dunn J."/>
            <person name="Taghavi S."/>
            <person name="Francis A."/>
            <person name="van der Lelie D."/>
            <person name="Woyke T."/>
        </authorList>
    </citation>
    <scope>NUCLEOTIDE SEQUENCE [LARGE SCALE GENOMIC DNA]</scope>
    <source>
        <strain evidence="20 21">BC1</strain>
    </source>
</reference>
<dbReference type="KEGG" id="cpas:Clopa_4111"/>
<accession>R4KGW3</accession>
<feature type="binding site" evidence="19">
    <location>
        <position position="79"/>
    </location>
    <ligand>
        <name>GTP</name>
        <dbReference type="ChEBI" id="CHEBI:37565"/>
    </ligand>
</feature>
<dbReference type="AlphaFoldDB" id="R4KGW3"/>
<dbReference type="HOGENOM" id="CLU_094161_0_2_9"/>
<dbReference type="PANTHER" id="PTHR34848:SF1">
    <property type="entry name" value="BIFUNCTIONAL ADENOSYLCOBALAMIN BIOSYNTHESIS PROTEIN COBU"/>
    <property type="match status" value="1"/>
</dbReference>
<dbReference type="Proteomes" id="UP000013523">
    <property type="component" value="Chromosome"/>
</dbReference>
<comment type="pathway">
    <text evidence="6">Cofactor biosynthesis; adenosylcobalamin biosynthesis; adenosylcobalamin from cob(II)yrinate a,c-diamide: step 5/7.</text>
</comment>
<feature type="binding site" evidence="19">
    <location>
        <position position="61"/>
    </location>
    <ligand>
        <name>GTP</name>
        <dbReference type="ChEBI" id="CHEBI:37565"/>
    </ligand>
</feature>
<dbReference type="Pfam" id="PF02283">
    <property type="entry name" value="CobU"/>
    <property type="match status" value="1"/>
</dbReference>
<dbReference type="NCBIfam" id="NF004469">
    <property type="entry name" value="PRK05800.1"/>
    <property type="match status" value="1"/>
</dbReference>
<gene>
    <name evidence="20" type="ORF">Clopa_4111</name>
</gene>
<keyword evidence="21" id="KW-1185">Reference proteome</keyword>
<evidence type="ECO:0000256" key="8">
    <source>
        <dbReference type="ARBA" id="ARBA00012016"/>
    </source>
</evidence>
<evidence type="ECO:0000256" key="16">
    <source>
        <dbReference type="ARBA" id="ARBA00029570"/>
    </source>
</evidence>
<feature type="binding site" evidence="19">
    <location>
        <begin position="9"/>
        <end position="16"/>
    </location>
    <ligand>
        <name>GTP</name>
        <dbReference type="ChEBI" id="CHEBI:37565"/>
    </ligand>
</feature>
<dbReference type="PANTHER" id="PTHR34848">
    <property type="match status" value="1"/>
</dbReference>
<feature type="binding site" evidence="19">
    <location>
        <begin position="50"/>
        <end position="53"/>
    </location>
    <ligand>
        <name>GTP</name>
        <dbReference type="ChEBI" id="CHEBI:37565"/>
    </ligand>
</feature>
<evidence type="ECO:0000256" key="11">
    <source>
        <dbReference type="ARBA" id="ARBA00022679"/>
    </source>
</evidence>
<dbReference type="SUPFAM" id="SSF52540">
    <property type="entry name" value="P-loop containing nucleoside triphosphate hydrolases"/>
    <property type="match status" value="1"/>
</dbReference>
<feature type="active site" description="GMP-histidine intermediate" evidence="18">
    <location>
        <position position="49"/>
    </location>
</feature>
<keyword evidence="12 19" id="KW-0547">Nucleotide-binding</keyword>
<dbReference type="GO" id="GO:0009236">
    <property type="term" value="P:cobalamin biosynthetic process"/>
    <property type="evidence" value="ECO:0007669"/>
    <property type="project" value="UniProtKB-UniPathway"/>
</dbReference>
<evidence type="ECO:0000256" key="15">
    <source>
        <dbReference type="ARBA" id="ARBA00023134"/>
    </source>
</evidence>
<dbReference type="EC" id="2.7.1.156" evidence="8"/>
<dbReference type="GO" id="GO:0005524">
    <property type="term" value="F:ATP binding"/>
    <property type="evidence" value="ECO:0007669"/>
    <property type="project" value="UniProtKB-KW"/>
</dbReference>
<dbReference type="GO" id="GO:0043752">
    <property type="term" value="F:adenosylcobinamide kinase activity"/>
    <property type="evidence" value="ECO:0007669"/>
    <property type="project" value="UniProtKB-EC"/>
</dbReference>
<evidence type="ECO:0000256" key="19">
    <source>
        <dbReference type="PIRSR" id="PIRSR006135-2"/>
    </source>
</evidence>
<dbReference type="PATRIC" id="fig|86416.3.peg.4111"/>
<evidence type="ECO:0000313" key="21">
    <source>
        <dbReference type="Proteomes" id="UP000013523"/>
    </source>
</evidence>
<evidence type="ECO:0000256" key="17">
    <source>
        <dbReference type="ARBA" id="ARBA00030571"/>
    </source>
</evidence>
<keyword evidence="20" id="KW-0548">Nucleotidyltransferase</keyword>
<dbReference type="InterPro" id="IPR003203">
    <property type="entry name" value="CobU/CobP"/>
</dbReference>
<dbReference type="Gene3D" id="3.40.50.300">
    <property type="entry name" value="P-loop containing nucleotide triphosphate hydrolases"/>
    <property type="match status" value="1"/>
</dbReference>
<comment type="function">
    <text evidence="4">Catalyzes ATP-dependent phosphorylation of adenosylcobinamide and addition of GMP to adenosylcobinamide phosphate.</text>
</comment>
<evidence type="ECO:0000256" key="5">
    <source>
        <dbReference type="ARBA" id="ARBA00004692"/>
    </source>
</evidence>
<dbReference type="RefSeq" id="WP_015617125.1">
    <property type="nucleotide sequence ID" value="NC_021182.1"/>
</dbReference>
<keyword evidence="13 20" id="KW-0418">Kinase</keyword>
<evidence type="ECO:0000256" key="9">
    <source>
        <dbReference type="ARBA" id="ARBA00012523"/>
    </source>
</evidence>
<dbReference type="GO" id="GO:0008820">
    <property type="term" value="F:cobinamide phosphate guanylyltransferase activity"/>
    <property type="evidence" value="ECO:0007669"/>
    <property type="project" value="UniProtKB-EC"/>
</dbReference>
<comment type="pathway">
    <text evidence="5">Cofactor biosynthesis; adenosylcobalamin biosynthesis; adenosylcobalamin from cob(II)yrinate a,c-diamide: step 6/7.</text>
</comment>
<evidence type="ECO:0000256" key="14">
    <source>
        <dbReference type="ARBA" id="ARBA00022840"/>
    </source>
</evidence>
<evidence type="ECO:0000313" key="20">
    <source>
        <dbReference type="EMBL" id="AGK98850.1"/>
    </source>
</evidence>